<organism evidence="1 2">
    <name type="scientific">Diplogelasinospora grovesii</name>
    <dbReference type="NCBI Taxonomy" id="303347"/>
    <lineage>
        <taxon>Eukaryota</taxon>
        <taxon>Fungi</taxon>
        <taxon>Dikarya</taxon>
        <taxon>Ascomycota</taxon>
        <taxon>Pezizomycotina</taxon>
        <taxon>Sordariomycetes</taxon>
        <taxon>Sordariomycetidae</taxon>
        <taxon>Sordariales</taxon>
        <taxon>Diplogelasinosporaceae</taxon>
        <taxon>Diplogelasinospora</taxon>
    </lineage>
</organism>
<evidence type="ECO:0000313" key="1">
    <source>
        <dbReference type="EMBL" id="KAK3940040.1"/>
    </source>
</evidence>
<sequence>MSGPSIDNDAFFQDLPPLPAGWDWKRCGSVQPAEWNALLDAQQSLIRAHRHARVAQWREICGADDAAAYRRYRLEVRRAILPSMPGTTEQFFLAADELAVVERYRVPREQVGTPLFEIAEVMHREKCEYWGFVAFQVCGYGSAAGQARWREFVERFGKMINDRLASLAVDGIKSTGLRDEDEGFTARFKEMWEAAMTSGILPLFQLVFRDHEIMSGMGPQDVRGAFREMLKLDEEEDESMPNRVPIGVDAGLCLMADEGVVSSLLDERDGRRPYIIGVLSDIDDEEITDDHEAVHFKIALESVVDLWRQIQVQASITLVPPEGKIYISPGVFEDDD</sequence>
<gene>
    <name evidence="1" type="ORF">QBC46DRAFT_135070</name>
</gene>
<dbReference type="EMBL" id="MU853801">
    <property type="protein sequence ID" value="KAK3940040.1"/>
    <property type="molecule type" value="Genomic_DNA"/>
</dbReference>
<reference evidence="2" key="1">
    <citation type="journal article" date="2023" name="Mol. Phylogenet. Evol.">
        <title>Genome-scale phylogeny and comparative genomics of the fungal order Sordariales.</title>
        <authorList>
            <person name="Hensen N."/>
            <person name="Bonometti L."/>
            <person name="Westerberg I."/>
            <person name="Brannstrom I.O."/>
            <person name="Guillou S."/>
            <person name="Cros-Aarteil S."/>
            <person name="Calhoun S."/>
            <person name="Haridas S."/>
            <person name="Kuo A."/>
            <person name="Mondo S."/>
            <person name="Pangilinan J."/>
            <person name="Riley R."/>
            <person name="LaButti K."/>
            <person name="Andreopoulos B."/>
            <person name="Lipzen A."/>
            <person name="Chen C."/>
            <person name="Yan M."/>
            <person name="Daum C."/>
            <person name="Ng V."/>
            <person name="Clum A."/>
            <person name="Steindorff A."/>
            <person name="Ohm R.A."/>
            <person name="Martin F."/>
            <person name="Silar P."/>
            <person name="Natvig D.O."/>
            <person name="Lalanne C."/>
            <person name="Gautier V."/>
            <person name="Ament-Velasquez S.L."/>
            <person name="Kruys A."/>
            <person name="Hutchinson M.I."/>
            <person name="Powell A.J."/>
            <person name="Barry K."/>
            <person name="Miller A.N."/>
            <person name="Grigoriev I.V."/>
            <person name="Debuchy R."/>
            <person name="Gladieux P."/>
            <person name="Hiltunen Thoren M."/>
            <person name="Johannesson H."/>
        </authorList>
    </citation>
    <scope>NUCLEOTIDE SEQUENCE [LARGE SCALE GENOMIC DNA]</scope>
    <source>
        <strain evidence="2">CBS 340.73</strain>
    </source>
</reference>
<keyword evidence="2" id="KW-1185">Reference proteome</keyword>
<evidence type="ECO:0000313" key="2">
    <source>
        <dbReference type="Proteomes" id="UP001303473"/>
    </source>
</evidence>
<name>A0AAN6S4E0_9PEZI</name>
<dbReference type="AlphaFoldDB" id="A0AAN6S4E0"/>
<proteinExistence type="predicted"/>
<accession>A0AAN6S4E0</accession>
<protein>
    <submittedName>
        <fullName evidence="1">Uncharacterized protein</fullName>
    </submittedName>
</protein>
<dbReference type="Proteomes" id="UP001303473">
    <property type="component" value="Unassembled WGS sequence"/>
</dbReference>
<comment type="caution">
    <text evidence="1">The sequence shown here is derived from an EMBL/GenBank/DDBJ whole genome shotgun (WGS) entry which is preliminary data.</text>
</comment>